<keyword evidence="5" id="KW-0560">Oxidoreductase</keyword>
<dbReference type="PANTHER" id="PTHR43429">
    <property type="entry name" value="PYRIDINE NUCLEOTIDE-DISULFIDE OXIDOREDUCTASE DOMAIN-CONTAINING"/>
    <property type="match status" value="1"/>
</dbReference>
<dbReference type="Gene3D" id="3.40.250.10">
    <property type="entry name" value="Rhodanese-like domain"/>
    <property type="match status" value="1"/>
</dbReference>
<dbReference type="InterPro" id="IPR036873">
    <property type="entry name" value="Rhodanese-like_dom_sf"/>
</dbReference>
<name>A0ABN6M0G0_9BACT</name>
<evidence type="ECO:0000259" key="7">
    <source>
        <dbReference type="PROSITE" id="PS50206"/>
    </source>
</evidence>
<dbReference type="Pfam" id="PF00581">
    <property type="entry name" value="Rhodanese"/>
    <property type="match status" value="1"/>
</dbReference>
<keyword evidence="4" id="KW-0274">FAD</keyword>
<dbReference type="InterPro" id="IPR016156">
    <property type="entry name" value="FAD/NAD-linked_Rdtase_dimer_sf"/>
</dbReference>
<dbReference type="SUPFAM" id="SSF52821">
    <property type="entry name" value="Rhodanese/Cell cycle control phosphatase"/>
    <property type="match status" value="1"/>
</dbReference>
<dbReference type="InterPro" id="IPR001763">
    <property type="entry name" value="Rhodanese-like_dom"/>
</dbReference>
<sequence length="574" mass="62250">MGQKVVVIGAVAAGPKAAVRVKRLQADADVLLIDQDNYISYGGCGIPYYVSGDVSDEKELRSTSFHMVRDERYFEKAKGVRTMTMTRALAIDRKARAVLVENLVTGRQQSIEYDKLLLATGSDPVILPIPGTDLQGVFTVNDLHKAIAIKDLIAKGKVGKVAVIGGGAIGIEMAEACKDLWGLEVSLVEFKSHLLPNLVDWEMADMLAKHLRDNGVAVHLEEGATEILGNDDGWVTGLRTNKRTIEADMVLMAAGVRPRSQLAREAGLNVSQGGAIVVNEHMQTSDPSIYAAGDCVEITNLVSGLKLFAPLGSLANKQGRVAGDNIAGIPSVFKGGVGSFIMKAFETSIGSAGLTLAAARAAGYDAAVSLTSPSDRAHFFPTQSVVCYLLVFDRRTRKVLGLQGFGPMGDGILARINSAAPLLCSGATIEDFNTIEMAYSPPFSSAIDVLNAAAYVAENICDGRMRAIDIREYLGYMHDPDSRPDWRLLDVRSVREAEPFINAFGTGRWLSLPYDEVRERYQELPRDKTLVIVCNAGSRSYEIQRFLDQVDYPNTLVLPGGMNVIRRLNVDWLP</sequence>
<reference evidence="8 9" key="1">
    <citation type="submission" date="2022-01" db="EMBL/GenBank/DDBJ databases">
        <title>Desulfofustis limnae sp. nov., a novel mesophilic sulfate-reducing bacterium isolated from marsh soil.</title>
        <authorList>
            <person name="Watanabe M."/>
            <person name="Takahashi A."/>
            <person name="Kojima H."/>
            <person name="Fukui M."/>
        </authorList>
    </citation>
    <scope>NUCLEOTIDE SEQUENCE [LARGE SCALE GENOMIC DNA]</scope>
    <source>
        <strain evidence="8 9">PPLL</strain>
    </source>
</reference>
<evidence type="ECO:0000313" key="9">
    <source>
        <dbReference type="Proteomes" id="UP000830055"/>
    </source>
</evidence>
<comment type="cofactor">
    <cofactor evidence="1">
        <name>FAD</name>
        <dbReference type="ChEBI" id="CHEBI:57692"/>
    </cofactor>
</comment>
<organism evidence="8 9">
    <name type="scientific">Desulfofustis limnaeus</name>
    <dbReference type="NCBI Taxonomy" id="2740163"/>
    <lineage>
        <taxon>Bacteria</taxon>
        <taxon>Pseudomonadati</taxon>
        <taxon>Thermodesulfobacteriota</taxon>
        <taxon>Desulfobulbia</taxon>
        <taxon>Desulfobulbales</taxon>
        <taxon>Desulfocapsaceae</taxon>
        <taxon>Desulfofustis</taxon>
    </lineage>
</organism>
<accession>A0ABN6M0G0</accession>
<evidence type="ECO:0000256" key="6">
    <source>
        <dbReference type="ARBA" id="ARBA00023284"/>
    </source>
</evidence>
<dbReference type="PROSITE" id="PS50206">
    <property type="entry name" value="RHODANESE_3"/>
    <property type="match status" value="1"/>
</dbReference>
<evidence type="ECO:0000256" key="4">
    <source>
        <dbReference type="ARBA" id="ARBA00022827"/>
    </source>
</evidence>
<feature type="domain" description="Rhodanese" evidence="7">
    <location>
        <begin position="482"/>
        <end position="570"/>
    </location>
</feature>
<dbReference type="Pfam" id="PF07992">
    <property type="entry name" value="Pyr_redox_2"/>
    <property type="match status" value="1"/>
</dbReference>
<evidence type="ECO:0000256" key="2">
    <source>
        <dbReference type="ARBA" id="ARBA00009130"/>
    </source>
</evidence>
<evidence type="ECO:0000313" key="8">
    <source>
        <dbReference type="EMBL" id="BDD86371.1"/>
    </source>
</evidence>
<dbReference type="RefSeq" id="WP_284153465.1">
    <property type="nucleotide sequence ID" value="NZ_AP025516.1"/>
</dbReference>
<keyword evidence="6" id="KW-0676">Redox-active center</keyword>
<evidence type="ECO:0000256" key="3">
    <source>
        <dbReference type="ARBA" id="ARBA00022630"/>
    </source>
</evidence>
<dbReference type="PANTHER" id="PTHR43429:SF1">
    <property type="entry name" value="NAD(P)H SULFUR OXIDOREDUCTASE (COA-DEPENDENT)"/>
    <property type="match status" value="1"/>
</dbReference>
<dbReference type="EMBL" id="AP025516">
    <property type="protein sequence ID" value="BDD86371.1"/>
    <property type="molecule type" value="Genomic_DNA"/>
</dbReference>
<keyword evidence="9" id="KW-1185">Reference proteome</keyword>
<evidence type="ECO:0000256" key="1">
    <source>
        <dbReference type="ARBA" id="ARBA00001974"/>
    </source>
</evidence>
<dbReference type="InterPro" id="IPR036188">
    <property type="entry name" value="FAD/NAD-bd_sf"/>
</dbReference>
<dbReference type="SUPFAM" id="SSF51905">
    <property type="entry name" value="FAD/NAD(P)-binding domain"/>
    <property type="match status" value="1"/>
</dbReference>
<gene>
    <name evidence="8" type="ORF">DPPLL_07360</name>
</gene>
<comment type="similarity">
    <text evidence="2">Belongs to the class-III pyridine nucleotide-disulfide oxidoreductase family.</text>
</comment>
<dbReference type="InterPro" id="IPR023753">
    <property type="entry name" value="FAD/NAD-binding_dom"/>
</dbReference>
<dbReference type="Gene3D" id="3.50.50.60">
    <property type="entry name" value="FAD/NAD(P)-binding domain"/>
    <property type="match status" value="2"/>
</dbReference>
<dbReference type="InterPro" id="IPR004099">
    <property type="entry name" value="Pyr_nucl-diS_OxRdtase_dimer"/>
</dbReference>
<proteinExistence type="inferred from homology"/>
<dbReference type="SMART" id="SM00450">
    <property type="entry name" value="RHOD"/>
    <property type="match status" value="1"/>
</dbReference>
<dbReference type="Proteomes" id="UP000830055">
    <property type="component" value="Chromosome"/>
</dbReference>
<dbReference type="Pfam" id="PF02852">
    <property type="entry name" value="Pyr_redox_dim"/>
    <property type="match status" value="1"/>
</dbReference>
<keyword evidence="3" id="KW-0285">Flavoprotein</keyword>
<evidence type="ECO:0000256" key="5">
    <source>
        <dbReference type="ARBA" id="ARBA00023002"/>
    </source>
</evidence>
<protein>
    <submittedName>
        <fullName evidence="8">Pyridine nucleotide-disulfide oxidoreductase</fullName>
    </submittedName>
</protein>
<dbReference type="InterPro" id="IPR050260">
    <property type="entry name" value="FAD-bd_OxRdtase"/>
</dbReference>
<dbReference type="SUPFAM" id="SSF55424">
    <property type="entry name" value="FAD/NAD-linked reductases, dimerisation (C-terminal) domain"/>
    <property type="match status" value="1"/>
</dbReference>
<dbReference type="PRINTS" id="PR00411">
    <property type="entry name" value="PNDRDTASEI"/>
</dbReference>
<dbReference type="PRINTS" id="PR00368">
    <property type="entry name" value="FADPNR"/>
</dbReference>